<dbReference type="GO" id="GO:0035348">
    <property type="term" value="P:acetyl-CoA transmembrane transport"/>
    <property type="evidence" value="ECO:0007669"/>
    <property type="project" value="InterPro"/>
</dbReference>
<dbReference type="InterPro" id="IPR004752">
    <property type="entry name" value="AmpG_permease/AT-1"/>
</dbReference>
<dbReference type="EMBL" id="KV428011">
    <property type="protein sequence ID" value="KZT42802.1"/>
    <property type="molecule type" value="Genomic_DNA"/>
</dbReference>
<feature type="transmembrane region" description="Helical" evidence="5">
    <location>
        <begin position="114"/>
        <end position="136"/>
    </location>
</feature>
<feature type="transmembrane region" description="Helical" evidence="5">
    <location>
        <begin position="258"/>
        <end position="276"/>
    </location>
</feature>
<evidence type="ECO:0000313" key="7">
    <source>
        <dbReference type="Proteomes" id="UP000076798"/>
    </source>
</evidence>
<dbReference type="PANTHER" id="PTHR12778">
    <property type="entry name" value="SOLUTE CARRIER FAMILY 33 ACETYL-COA TRANSPORTER -RELATED"/>
    <property type="match status" value="1"/>
</dbReference>
<name>A0A166HK82_9AGAM</name>
<accession>A0A166HK82</accession>
<feature type="transmembrane region" description="Helical" evidence="5">
    <location>
        <begin position="307"/>
        <end position="330"/>
    </location>
</feature>
<feature type="transmembrane region" description="Helical" evidence="5">
    <location>
        <begin position="157"/>
        <end position="175"/>
    </location>
</feature>
<dbReference type="OrthoDB" id="6415790at2759"/>
<evidence type="ECO:0000313" key="6">
    <source>
        <dbReference type="EMBL" id="KZT42802.1"/>
    </source>
</evidence>
<feature type="transmembrane region" description="Helical" evidence="5">
    <location>
        <begin position="342"/>
        <end position="361"/>
    </location>
</feature>
<dbReference type="PANTHER" id="PTHR12778:SF9">
    <property type="entry name" value="ACETYL-COENZYME A TRANSPORTER 1"/>
    <property type="match status" value="1"/>
</dbReference>
<gene>
    <name evidence="6" type="ORF">SISSUDRAFT_1125367</name>
</gene>
<dbReference type="Pfam" id="PF13000">
    <property type="entry name" value="Acatn"/>
    <property type="match status" value="2"/>
</dbReference>
<evidence type="ECO:0000256" key="3">
    <source>
        <dbReference type="ARBA" id="ARBA00022989"/>
    </source>
</evidence>
<dbReference type="AlphaFoldDB" id="A0A166HK82"/>
<organism evidence="6 7">
    <name type="scientific">Sistotremastrum suecicum HHB10207 ss-3</name>
    <dbReference type="NCBI Taxonomy" id="1314776"/>
    <lineage>
        <taxon>Eukaryota</taxon>
        <taxon>Fungi</taxon>
        <taxon>Dikarya</taxon>
        <taxon>Basidiomycota</taxon>
        <taxon>Agaricomycotina</taxon>
        <taxon>Agaricomycetes</taxon>
        <taxon>Sistotremastrales</taxon>
        <taxon>Sistotremastraceae</taxon>
        <taxon>Sistotremastrum</taxon>
    </lineage>
</organism>
<feature type="transmembrane region" description="Helical" evidence="5">
    <location>
        <begin position="432"/>
        <end position="452"/>
    </location>
</feature>
<dbReference type="SUPFAM" id="SSF103473">
    <property type="entry name" value="MFS general substrate transporter"/>
    <property type="match status" value="1"/>
</dbReference>
<protein>
    <submittedName>
        <fullName evidence="6">MFS general substrate transporter</fullName>
    </submittedName>
</protein>
<feature type="transmembrane region" description="Helical" evidence="5">
    <location>
        <begin position="507"/>
        <end position="527"/>
    </location>
</feature>
<feature type="transmembrane region" description="Helical" evidence="5">
    <location>
        <begin position="181"/>
        <end position="202"/>
    </location>
</feature>
<proteinExistence type="predicted"/>
<reference evidence="6 7" key="1">
    <citation type="journal article" date="2016" name="Mol. Biol. Evol.">
        <title>Comparative Genomics of Early-Diverging Mushroom-Forming Fungi Provides Insights into the Origins of Lignocellulose Decay Capabilities.</title>
        <authorList>
            <person name="Nagy L.G."/>
            <person name="Riley R."/>
            <person name="Tritt A."/>
            <person name="Adam C."/>
            <person name="Daum C."/>
            <person name="Floudas D."/>
            <person name="Sun H."/>
            <person name="Yadav J.S."/>
            <person name="Pangilinan J."/>
            <person name="Larsson K.H."/>
            <person name="Matsuura K."/>
            <person name="Barry K."/>
            <person name="Labutti K."/>
            <person name="Kuo R."/>
            <person name="Ohm R.A."/>
            <person name="Bhattacharya S.S."/>
            <person name="Shirouzu T."/>
            <person name="Yoshinaga Y."/>
            <person name="Martin F.M."/>
            <person name="Grigoriev I.V."/>
            <person name="Hibbett D.S."/>
        </authorList>
    </citation>
    <scope>NUCLEOTIDE SEQUENCE [LARGE SCALE GENOMIC DNA]</scope>
    <source>
        <strain evidence="6 7">HHB10207 ss-3</strain>
    </source>
</reference>
<dbReference type="InterPro" id="IPR024371">
    <property type="entry name" value="AcetylCoA_trans_1-like"/>
</dbReference>
<feature type="transmembrane region" description="Helical" evidence="5">
    <location>
        <begin position="373"/>
        <end position="395"/>
    </location>
</feature>
<evidence type="ECO:0000256" key="2">
    <source>
        <dbReference type="ARBA" id="ARBA00022692"/>
    </source>
</evidence>
<dbReference type="FunFam" id="1.20.1250.20:FF:000289">
    <property type="entry name" value="Acetyl-coenzyme A transporter 1"/>
    <property type="match status" value="1"/>
</dbReference>
<dbReference type="STRING" id="1314776.A0A166HK82"/>
<dbReference type="GO" id="GO:0008521">
    <property type="term" value="F:acetyl-CoA transmembrane transporter activity"/>
    <property type="evidence" value="ECO:0007669"/>
    <property type="project" value="InterPro"/>
</dbReference>
<feature type="transmembrane region" description="Helical" evidence="5">
    <location>
        <begin position="401"/>
        <end position="420"/>
    </location>
</feature>
<evidence type="ECO:0000256" key="4">
    <source>
        <dbReference type="ARBA" id="ARBA00023136"/>
    </source>
</evidence>
<dbReference type="Proteomes" id="UP000076798">
    <property type="component" value="Unassembled WGS sequence"/>
</dbReference>
<evidence type="ECO:0000256" key="5">
    <source>
        <dbReference type="SAM" id="Phobius"/>
    </source>
</evidence>
<sequence length="549" mass="61327">MTSVHYTRTHYAPEQIIELEIARNVSDSRPSHDLFENEGGFIPGEEREHLLRQTFDEEKGVARNKTEEPTSYPPLSRKSKQNIALLIVLYLVQGVPMGLAMGSMPFILKTNLSFSQLAFFSLSTYPYSLKLLWAPFVDSMYLPKLGRRKSWIIPSQLQLGAMMFWLSLHTDYIYGHPENHLVAITVFFTVLVLLAATQDIAVDGWTLTLLPKEHLSYASTCQMIGLTTGFFSSFTVFFAFNSPEFVKMLHLPILTLSAYLRFWAFVCWSITVFLLFKNEEETHSSEEVLSLSKVYSMMWRIIRLKNVMSLCAIHLVAGAPFIASGTLTTLKLYEKGLKQEQLSFLVLADYVVHLFAGYLAGRWGKGSKPLKPWIYAFCARLGLCLTSIGVVALFHGPSPSIAILGIVAVNFLATQFVGAIQSVGMGAFQTKIADPLIGGTYMTLLNTAGNFGGTWPKYFVMRGMDFFTRATCHVTELGPSETSQIVSDFSKQKCTDVGGTYIIQHDGYYVVSAISMVLGLLIFVLFIKGAVRKLQGLPTSAWRLSATRK</sequence>
<evidence type="ECO:0000256" key="1">
    <source>
        <dbReference type="ARBA" id="ARBA00004141"/>
    </source>
</evidence>
<keyword evidence="4 5" id="KW-0472">Membrane</keyword>
<dbReference type="InterPro" id="IPR036259">
    <property type="entry name" value="MFS_trans_sf"/>
</dbReference>
<feature type="transmembrane region" description="Helical" evidence="5">
    <location>
        <begin position="83"/>
        <end position="108"/>
    </location>
</feature>
<keyword evidence="3 5" id="KW-1133">Transmembrane helix</keyword>
<keyword evidence="7" id="KW-1185">Reference proteome</keyword>
<feature type="transmembrane region" description="Helical" evidence="5">
    <location>
        <begin position="214"/>
        <end position="238"/>
    </location>
</feature>
<dbReference type="GO" id="GO:0016020">
    <property type="term" value="C:membrane"/>
    <property type="evidence" value="ECO:0007669"/>
    <property type="project" value="UniProtKB-SubCell"/>
</dbReference>
<comment type="subcellular location">
    <subcellularLocation>
        <location evidence="1">Membrane</location>
        <topology evidence="1">Multi-pass membrane protein</topology>
    </subcellularLocation>
</comment>
<keyword evidence="2 5" id="KW-0812">Transmembrane</keyword>